<dbReference type="InterPro" id="IPR029044">
    <property type="entry name" value="Nucleotide-diphossugar_trans"/>
</dbReference>
<dbReference type="GO" id="GO:0016740">
    <property type="term" value="F:transferase activity"/>
    <property type="evidence" value="ECO:0007669"/>
    <property type="project" value="UniProtKB-KW"/>
</dbReference>
<evidence type="ECO:0000313" key="3">
    <source>
        <dbReference type="Proteomes" id="UP000031971"/>
    </source>
</evidence>
<dbReference type="SUPFAM" id="SSF53448">
    <property type="entry name" value="Nucleotide-diphospho-sugar transferases"/>
    <property type="match status" value="1"/>
</dbReference>
<keyword evidence="2" id="KW-0808">Transferase</keyword>
<dbReference type="InterPro" id="IPR001173">
    <property type="entry name" value="Glyco_trans_2-like"/>
</dbReference>
<dbReference type="Gene3D" id="3.90.550.10">
    <property type="entry name" value="Spore Coat Polysaccharide Biosynthesis Protein SpsA, Chain A"/>
    <property type="match status" value="1"/>
</dbReference>
<dbReference type="InterPro" id="IPR029063">
    <property type="entry name" value="SAM-dependent_MTases_sf"/>
</dbReference>
<name>A0A0C2Z1F4_PARME</name>
<dbReference type="RefSeq" id="WP_009867546.1">
    <property type="nucleotide sequence ID" value="NZ_JXSL01000005.1"/>
</dbReference>
<dbReference type="Pfam" id="PF00535">
    <property type="entry name" value="Glycos_transf_2"/>
    <property type="match status" value="1"/>
</dbReference>
<dbReference type="PANTHER" id="PTHR48090">
    <property type="entry name" value="UNDECAPRENYL-PHOSPHATE 4-DEOXY-4-FORMAMIDO-L-ARABINOSE TRANSFERASE-RELATED"/>
    <property type="match status" value="1"/>
</dbReference>
<dbReference type="SUPFAM" id="SSF53335">
    <property type="entry name" value="S-adenosyl-L-methionine-dependent methyltransferases"/>
    <property type="match status" value="1"/>
</dbReference>
<dbReference type="AlphaFoldDB" id="A0A0C2Z1F4"/>
<dbReference type="EMBL" id="JXSL01000005">
    <property type="protein sequence ID" value="KIM00751.1"/>
    <property type="molecule type" value="Genomic_DNA"/>
</dbReference>
<dbReference type="OrthoDB" id="9806525at2"/>
<evidence type="ECO:0000259" key="1">
    <source>
        <dbReference type="Pfam" id="PF00535"/>
    </source>
</evidence>
<dbReference type="STRING" id="272627.CCC_01745"/>
<dbReference type="Gene3D" id="3.40.50.150">
    <property type="entry name" value="Vaccinia Virus protein VP39"/>
    <property type="match status" value="1"/>
</dbReference>
<dbReference type="Pfam" id="PF13489">
    <property type="entry name" value="Methyltransf_23"/>
    <property type="match status" value="1"/>
</dbReference>
<dbReference type="InterPro" id="IPR050256">
    <property type="entry name" value="Glycosyltransferase_2"/>
</dbReference>
<protein>
    <submittedName>
        <fullName evidence="2">Glycosyl transferase family 2</fullName>
    </submittedName>
</protein>
<dbReference type="CDD" id="cd04179">
    <property type="entry name" value="DPM_DPG-synthase_like"/>
    <property type="match status" value="1"/>
</dbReference>
<sequence length="491" mass="54707">MKKRLLAFIVAYNAEKTISAVFSRIPASLTDHYDVEVLAIDDASPDDTFRVGYQSAMQETWPFPITVLRNPVNQGYGGNQKIGFFYAMENGFDYVALIHGDGQYAPECLPELVAPLAEGQAEAVMGSRMMTHGGARQGGMPLYKFVGNKILTFFQNTVLGLELTEFHSGYRLYSVAALRTIPFHLNTNDFHFDTQIIIQLQRAGQRIRELPIPTYYGDEICHVNGMKYAWDVVCATSRARLNDFGLVYDRLYDCRPAAGEVLYESKLDFDSPHTVAASFIRDGETVLELGCGEGDLAAQLTGRGCDVTGLDLSAPKQPVTFKEFIAHDLNTPLPPGLLASKQKVVMLDIIEHLASPEAFVDRLHGDPDFSPQTELLVSTGNVGFLVVRLGLLFGLFNYGKRGILDMTHTRLYTFATIRHLFEQSGFEVKEIRGIPAPFPLALGRTTLADLLLTLNRWAIRVWPGLFAYQIFLRAQKRPTLKDLLAATLDRP</sequence>
<organism evidence="2 3">
    <name type="scientific">Paramagnetospirillum magnetotacticum MS-1</name>
    <dbReference type="NCBI Taxonomy" id="272627"/>
    <lineage>
        <taxon>Bacteria</taxon>
        <taxon>Pseudomonadati</taxon>
        <taxon>Pseudomonadota</taxon>
        <taxon>Alphaproteobacteria</taxon>
        <taxon>Rhodospirillales</taxon>
        <taxon>Magnetospirillaceae</taxon>
        <taxon>Paramagnetospirillum</taxon>
    </lineage>
</organism>
<reference evidence="2 3" key="1">
    <citation type="submission" date="2015-01" db="EMBL/GenBank/DDBJ databases">
        <title>Genome Sequence of Magnetospirillum magnetotacticum Strain MS-1.</title>
        <authorList>
            <person name="Marinov G.K."/>
            <person name="Smalley M.D."/>
            <person name="DeSalvo G."/>
        </authorList>
    </citation>
    <scope>NUCLEOTIDE SEQUENCE [LARGE SCALE GENOMIC DNA]</scope>
    <source>
        <strain evidence="2 3">MS-1</strain>
    </source>
</reference>
<accession>A0A0C2Z1F4</accession>
<feature type="domain" description="Glycosyltransferase 2-like" evidence="1">
    <location>
        <begin position="8"/>
        <end position="180"/>
    </location>
</feature>
<gene>
    <name evidence="2" type="ORF">CCC_01745</name>
</gene>
<evidence type="ECO:0000313" key="2">
    <source>
        <dbReference type="EMBL" id="KIM00751.1"/>
    </source>
</evidence>
<dbReference type="PANTHER" id="PTHR48090:SF7">
    <property type="entry name" value="RFBJ PROTEIN"/>
    <property type="match status" value="1"/>
</dbReference>
<dbReference type="Proteomes" id="UP000031971">
    <property type="component" value="Unassembled WGS sequence"/>
</dbReference>
<comment type="caution">
    <text evidence="2">The sequence shown here is derived from an EMBL/GenBank/DDBJ whole genome shotgun (WGS) entry which is preliminary data.</text>
</comment>
<keyword evidence="3" id="KW-1185">Reference proteome</keyword>
<proteinExistence type="predicted"/>